<accession>A0ABS2F521</accession>
<feature type="domain" description="BT4734-like N-terminal" evidence="1">
    <location>
        <begin position="3"/>
        <end position="87"/>
    </location>
</feature>
<dbReference type="Pfam" id="PF08800">
    <property type="entry name" value="BT4734-like_N"/>
    <property type="match status" value="1"/>
</dbReference>
<comment type="caution">
    <text evidence="2">The sequence shown here is derived from an EMBL/GenBank/DDBJ whole genome shotgun (WGS) entry which is preliminary data.</text>
</comment>
<dbReference type="Proteomes" id="UP000712527">
    <property type="component" value="Unassembled WGS sequence"/>
</dbReference>
<gene>
    <name evidence="2" type="ORF">H9X80_08945</name>
</gene>
<feature type="non-terminal residue" evidence="2">
    <location>
        <position position="153"/>
    </location>
</feature>
<sequence>VGEVFNRVCGEPHTLLAYTTISGEGVRVVCGYELEKETSDTDRGTCYTRVFNEVNTHYGQLTGCSFDPACKNSTRLSGLAYDVQVYFCPEAELFRFHPNRLLRASPRNGRVERVVARIREELERQGVVYAPHHHNEYIMRMGYLMNEFGLPLK</sequence>
<protein>
    <submittedName>
        <fullName evidence="2">Virulence protein E</fullName>
    </submittedName>
</protein>
<dbReference type="InterPro" id="IPR014907">
    <property type="entry name" value="BT4734-like_N"/>
</dbReference>
<proteinExistence type="predicted"/>
<feature type="non-terminal residue" evidence="2">
    <location>
        <position position="1"/>
    </location>
</feature>
<dbReference type="EMBL" id="JACSNQ010000044">
    <property type="protein sequence ID" value="MBM6775662.1"/>
    <property type="molecule type" value="Genomic_DNA"/>
</dbReference>
<evidence type="ECO:0000259" key="1">
    <source>
        <dbReference type="Pfam" id="PF08800"/>
    </source>
</evidence>
<name>A0ABS2F521_9ACTN</name>
<evidence type="ECO:0000313" key="2">
    <source>
        <dbReference type="EMBL" id="MBM6775662.1"/>
    </source>
</evidence>
<keyword evidence="3" id="KW-1185">Reference proteome</keyword>
<organism evidence="2 3">
    <name type="scientific">Olsenella profusa</name>
    <dbReference type="NCBI Taxonomy" id="138595"/>
    <lineage>
        <taxon>Bacteria</taxon>
        <taxon>Bacillati</taxon>
        <taxon>Actinomycetota</taxon>
        <taxon>Coriobacteriia</taxon>
        <taxon>Coriobacteriales</taxon>
        <taxon>Atopobiaceae</taxon>
        <taxon>Olsenella</taxon>
    </lineage>
</organism>
<reference evidence="2 3" key="1">
    <citation type="journal article" date="2021" name="Sci. Rep.">
        <title>The distribution of antibiotic resistance genes in chicken gut microbiota commensals.</title>
        <authorList>
            <person name="Juricova H."/>
            <person name="Matiasovicova J."/>
            <person name="Kubasova T."/>
            <person name="Cejkova D."/>
            <person name="Rychlik I."/>
        </authorList>
    </citation>
    <scope>NUCLEOTIDE SEQUENCE [LARGE SCALE GENOMIC DNA]</scope>
    <source>
        <strain evidence="2 3">An794</strain>
    </source>
</reference>
<evidence type="ECO:0000313" key="3">
    <source>
        <dbReference type="Proteomes" id="UP000712527"/>
    </source>
</evidence>